<dbReference type="InterPro" id="IPR022192">
    <property type="entry name" value="SUV3_C"/>
</dbReference>
<dbReference type="VEuPathDB" id="MicrosporidiaDB:DI09_79p170"/>
<feature type="region of interest" description="Disordered" evidence="1">
    <location>
        <begin position="97"/>
        <end position="117"/>
    </location>
</feature>
<proteinExistence type="predicted"/>
<dbReference type="GeneID" id="25260828"/>
<dbReference type="RefSeq" id="XP_013236721.1">
    <property type="nucleotide sequence ID" value="XM_013381267.1"/>
</dbReference>
<keyword evidence="4" id="KW-1185">Reference proteome</keyword>
<evidence type="ECO:0000313" key="4">
    <source>
        <dbReference type="Proteomes" id="UP000029725"/>
    </source>
</evidence>
<reference evidence="3 4" key="1">
    <citation type="submission" date="2014-04" db="EMBL/GenBank/DDBJ databases">
        <title>A new species of microsporidia sheds light on the evolution of extreme parasitism.</title>
        <authorList>
            <person name="Haag K.L."/>
            <person name="James T.Y."/>
            <person name="Larsson R."/>
            <person name="Schaer T.M."/>
            <person name="Refardt D."/>
            <person name="Pombert J.-F."/>
            <person name="Ebert D."/>
        </authorList>
    </citation>
    <scope>NUCLEOTIDE SEQUENCE [LARGE SCALE GENOMIC DNA]</scope>
    <source>
        <strain evidence="3 4">UGP3</strain>
        <tissue evidence="3">Spores</tissue>
    </source>
</reference>
<comment type="caution">
    <text evidence="3">The sequence shown here is derived from an EMBL/GenBank/DDBJ whole genome shotgun (WGS) entry which is preliminary data.</text>
</comment>
<feature type="domain" description="ATP-dependent RNA helicase SUV3 C-terminal" evidence="2">
    <location>
        <begin position="42"/>
        <end position="87"/>
    </location>
</feature>
<evidence type="ECO:0000256" key="1">
    <source>
        <dbReference type="SAM" id="MobiDB-lite"/>
    </source>
</evidence>
<dbReference type="Gene3D" id="1.20.58.1080">
    <property type="match status" value="1"/>
</dbReference>
<gene>
    <name evidence="3" type="ORF">DI09_79p170</name>
</gene>
<evidence type="ECO:0000313" key="3">
    <source>
        <dbReference type="EMBL" id="KGG50294.1"/>
    </source>
</evidence>
<name>A0A098VND0_9MICR</name>
<dbReference type="AlphaFoldDB" id="A0A098VND0"/>
<dbReference type="OrthoDB" id="6692397at2759"/>
<dbReference type="HOGENOM" id="CLU_2085379_0_0_1"/>
<dbReference type="Pfam" id="PF12513">
    <property type="entry name" value="SUV3_C"/>
    <property type="match status" value="1"/>
</dbReference>
<accession>A0A098VND0</accession>
<feature type="compositionally biased region" description="Low complexity" evidence="1">
    <location>
        <begin position="104"/>
        <end position="117"/>
    </location>
</feature>
<sequence length="117" mass="13287">MMKSFVFYASHISSGKPCPMHVDLPKEGKLCMSSSNIWDSSLLDYETLHKTLNLYLWLSIRYPAVFVQRKEALEISKKIEELIMDSLISMSEIAISSRSHQKPSKSLLKSTKSANFG</sequence>
<organism evidence="3 4">
    <name type="scientific">Mitosporidium daphniae</name>
    <dbReference type="NCBI Taxonomy" id="1485682"/>
    <lineage>
        <taxon>Eukaryota</taxon>
        <taxon>Fungi</taxon>
        <taxon>Fungi incertae sedis</taxon>
        <taxon>Microsporidia</taxon>
        <taxon>Mitosporidium</taxon>
    </lineage>
</organism>
<dbReference type="Proteomes" id="UP000029725">
    <property type="component" value="Unassembled WGS sequence"/>
</dbReference>
<evidence type="ECO:0000259" key="2">
    <source>
        <dbReference type="Pfam" id="PF12513"/>
    </source>
</evidence>
<dbReference type="EMBL" id="JMKJ01000589">
    <property type="protein sequence ID" value="KGG50294.1"/>
    <property type="molecule type" value="Genomic_DNA"/>
</dbReference>
<protein>
    <recommendedName>
        <fullName evidence="2">ATP-dependent RNA helicase SUV3 C-terminal domain-containing protein</fullName>
    </recommendedName>
</protein>